<dbReference type="EMBL" id="JAQMPJ010000003">
    <property type="protein sequence ID" value="MDB9004510.1"/>
    <property type="molecule type" value="Genomic_DNA"/>
</dbReference>
<dbReference type="AlphaFoldDB" id="A0A173XZ88"/>
<evidence type="ECO:0000313" key="2">
    <source>
        <dbReference type="EMBL" id="MDB9004510.1"/>
    </source>
</evidence>
<dbReference type="Proteomes" id="UP000463337">
    <property type="component" value="Unassembled WGS sequence"/>
</dbReference>
<evidence type="ECO:0000313" key="4">
    <source>
        <dbReference type="EMBL" id="MRY91695.1"/>
    </source>
</evidence>
<dbReference type="RefSeq" id="WP_057316578.1">
    <property type="nucleotide sequence ID" value="NZ_CAXTLT010000004.1"/>
</dbReference>
<dbReference type="EMBL" id="CYYK01000002">
    <property type="protein sequence ID" value="CUN56974.1"/>
    <property type="molecule type" value="Genomic_DNA"/>
</dbReference>
<dbReference type="Proteomes" id="UP001210126">
    <property type="component" value="Unassembled WGS sequence"/>
</dbReference>
<dbReference type="Gene3D" id="1.10.10.60">
    <property type="entry name" value="Homeodomain-like"/>
    <property type="match status" value="1"/>
</dbReference>
<dbReference type="EMBL" id="WKNE01000001">
    <property type="protein sequence ID" value="MRZ53273.1"/>
    <property type="molecule type" value="Genomic_DNA"/>
</dbReference>
<evidence type="ECO:0000313" key="7">
    <source>
        <dbReference type="Proteomes" id="UP000432516"/>
    </source>
</evidence>
<evidence type="ECO:0000313" key="8">
    <source>
        <dbReference type="Proteomes" id="UP000461276"/>
    </source>
</evidence>
<dbReference type="EMBL" id="WKLT01000006">
    <property type="protein sequence ID" value="MRY57926.1"/>
    <property type="molecule type" value="Genomic_DNA"/>
</dbReference>
<name>A0A173XZ88_PARDI</name>
<sequence>MAKYSQKLVDRICSLIREDSYTIAEICDLVGINKDTYYTWMKTKSDFSDSIKKAEDARMQFFVAEAQKSLLKKIQGYEVEESKITYVDSGKPVVDENGKEKQKPKIKEKTIVKKHIQPDTAAIIFTLTNGNPDRWKNRQDSNISGLTPVSKFEGMTDEQLEDFIYGEKQKRDIVVDGRGGGCAETPESEK</sequence>
<reference evidence="1 6" key="1">
    <citation type="submission" date="2015-09" db="EMBL/GenBank/DDBJ databases">
        <authorList>
            <consortium name="Pathogen Informatics"/>
        </authorList>
    </citation>
    <scope>NUCLEOTIDE SEQUENCE [LARGE SCALE GENOMIC DNA]</scope>
    <source>
        <strain evidence="1 6">2789STDY5608822</strain>
    </source>
</reference>
<protein>
    <submittedName>
        <fullName evidence="2">PhBC6A51 family helix-turn-helix protein</fullName>
    </submittedName>
</protein>
<comment type="caution">
    <text evidence="4">The sequence shown here is derived from an EMBL/GenBank/DDBJ whole genome shotgun (WGS) entry which is preliminary data.</text>
</comment>
<reference evidence="7 8" key="2">
    <citation type="journal article" date="2019" name="Nat. Med.">
        <title>A library of human gut bacterial isolates paired with longitudinal multiomics data enables mechanistic microbiome research.</title>
        <authorList>
            <person name="Poyet M."/>
            <person name="Groussin M."/>
            <person name="Gibbons S.M."/>
            <person name="Avila-Pacheco J."/>
            <person name="Jiang X."/>
            <person name="Kearney S.M."/>
            <person name="Perrotta A.R."/>
            <person name="Berdy B."/>
            <person name="Zhao S."/>
            <person name="Lieberman T.D."/>
            <person name="Swanson P.K."/>
            <person name="Smith M."/>
            <person name="Roesemann S."/>
            <person name="Alexander J.E."/>
            <person name="Rich S.A."/>
            <person name="Livny J."/>
            <person name="Vlamakis H."/>
            <person name="Clish C."/>
            <person name="Bullock K."/>
            <person name="Deik A."/>
            <person name="Scott J."/>
            <person name="Pierce K.A."/>
            <person name="Xavier R.J."/>
            <person name="Alm E.J."/>
        </authorList>
    </citation>
    <scope>NUCLEOTIDE SEQUENCE [LARGE SCALE GENOMIC DNA]</scope>
    <source>
        <strain evidence="5 7">BIOML-A2</strain>
        <strain evidence="3 9">BIOML-A41</strain>
        <strain evidence="4 8">BIOML-A9</strain>
    </source>
</reference>
<evidence type="ECO:0000313" key="3">
    <source>
        <dbReference type="EMBL" id="MRY57926.1"/>
    </source>
</evidence>
<dbReference type="Proteomes" id="UP000461276">
    <property type="component" value="Unassembled WGS sequence"/>
</dbReference>
<reference evidence="2" key="3">
    <citation type="submission" date="2023-01" db="EMBL/GenBank/DDBJ databases">
        <title>Human gut microbiome strain richness.</title>
        <authorList>
            <person name="Chen-Liaw A."/>
        </authorList>
    </citation>
    <scope>NUCLEOTIDE SEQUENCE</scope>
    <source>
        <strain evidence="2">RTP21484st1_E5_RTP21484_190118</strain>
    </source>
</reference>
<evidence type="ECO:0000313" key="6">
    <source>
        <dbReference type="Proteomes" id="UP000095455"/>
    </source>
</evidence>
<evidence type="ECO:0000313" key="9">
    <source>
        <dbReference type="Proteomes" id="UP000463337"/>
    </source>
</evidence>
<dbReference type="Pfam" id="PF20901">
    <property type="entry name" value="Sf6_terminase"/>
    <property type="match status" value="1"/>
</dbReference>
<evidence type="ECO:0000313" key="5">
    <source>
        <dbReference type="EMBL" id="MRZ53273.1"/>
    </source>
</evidence>
<gene>
    <name evidence="1" type="ORF">ERS852380_00606</name>
    <name evidence="3" type="ORF">GKD59_08380</name>
    <name evidence="4" type="ORF">GKD67_00240</name>
    <name evidence="5" type="ORF">GKD68_00695</name>
    <name evidence="2" type="ORF">PN599_05805</name>
</gene>
<evidence type="ECO:0000313" key="1">
    <source>
        <dbReference type="EMBL" id="CUN56974.1"/>
    </source>
</evidence>
<dbReference type="EMBL" id="WKMY01000001">
    <property type="protein sequence ID" value="MRY91695.1"/>
    <property type="molecule type" value="Genomic_DNA"/>
</dbReference>
<dbReference type="InterPro" id="IPR048683">
    <property type="entry name" value="Sf6_terminase"/>
</dbReference>
<proteinExistence type="predicted"/>
<accession>A0A173XZ88</accession>
<organism evidence="4 8">
    <name type="scientific">Parabacteroides distasonis</name>
    <dbReference type="NCBI Taxonomy" id="823"/>
    <lineage>
        <taxon>Bacteria</taxon>
        <taxon>Pseudomonadati</taxon>
        <taxon>Bacteroidota</taxon>
        <taxon>Bacteroidia</taxon>
        <taxon>Bacteroidales</taxon>
        <taxon>Tannerellaceae</taxon>
        <taxon>Parabacteroides</taxon>
    </lineage>
</organism>
<dbReference type="Proteomes" id="UP000432516">
    <property type="component" value="Unassembled WGS sequence"/>
</dbReference>
<dbReference type="Proteomes" id="UP000095455">
    <property type="component" value="Unassembled WGS sequence"/>
</dbReference>